<protein>
    <submittedName>
        <fullName evidence="1">Uncharacterized protein</fullName>
    </submittedName>
</protein>
<accession>A0ACC0TSX9</accession>
<proteinExistence type="predicted"/>
<evidence type="ECO:0000313" key="2">
    <source>
        <dbReference type="Proteomes" id="UP001207468"/>
    </source>
</evidence>
<reference evidence="1" key="1">
    <citation type="submission" date="2021-03" db="EMBL/GenBank/DDBJ databases">
        <title>Evolutionary priming and transition to the ectomycorrhizal habit in an iconic lineage of mushroom-forming fungi: is preadaptation a requirement?</title>
        <authorList>
            <consortium name="DOE Joint Genome Institute"/>
            <person name="Looney B.P."/>
            <person name="Miyauchi S."/>
            <person name="Morin E."/>
            <person name="Drula E."/>
            <person name="Courty P.E."/>
            <person name="Chicoki N."/>
            <person name="Fauchery L."/>
            <person name="Kohler A."/>
            <person name="Kuo A."/>
            <person name="LaButti K."/>
            <person name="Pangilinan J."/>
            <person name="Lipzen A."/>
            <person name="Riley R."/>
            <person name="Andreopoulos W."/>
            <person name="He G."/>
            <person name="Johnson J."/>
            <person name="Barry K.W."/>
            <person name="Grigoriev I.V."/>
            <person name="Nagy L."/>
            <person name="Hibbett D."/>
            <person name="Henrissat B."/>
            <person name="Matheny P.B."/>
            <person name="Labbe J."/>
            <person name="Martin A.F."/>
        </authorList>
    </citation>
    <scope>NUCLEOTIDE SEQUENCE</scope>
    <source>
        <strain evidence="1">BPL698</strain>
    </source>
</reference>
<dbReference type="EMBL" id="JAGFNK010001302">
    <property type="protein sequence ID" value="KAI9432800.1"/>
    <property type="molecule type" value="Genomic_DNA"/>
</dbReference>
<dbReference type="Proteomes" id="UP001207468">
    <property type="component" value="Unassembled WGS sequence"/>
</dbReference>
<name>A0ACC0TSX9_9AGAM</name>
<gene>
    <name evidence="1" type="ORF">F5148DRAFT_1295656</name>
</gene>
<keyword evidence="2" id="KW-1185">Reference proteome</keyword>
<organism evidence="1 2">
    <name type="scientific">Russula earlei</name>
    <dbReference type="NCBI Taxonomy" id="71964"/>
    <lineage>
        <taxon>Eukaryota</taxon>
        <taxon>Fungi</taxon>
        <taxon>Dikarya</taxon>
        <taxon>Basidiomycota</taxon>
        <taxon>Agaricomycotina</taxon>
        <taxon>Agaricomycetes</taxon>
        <taxon>Russulales</taxon>
        <taxon>Russulaceae</taxon>
        <taxon>Russula</taxon>
    </lineage>
</organism>
<evidence type="ECO:0000313" key="1">
    <source>
        <dbReference type="EMBL" id="KAI9432800.1"/>
    </source>
</evidence>
<sequence length="943" mass="100545">MGIYITSDANASGSITVGSQTIPFTVTPNNVTEKFIGNASCTTCSASSGSVYLTQTDGIAIGAAIHVTANNPVVVYAHIIHSSRSGATLVLPTPVWGKQYMVPSYKSIGTGLGEGHGAITIVAKDTNTTVQITPTARFFNSTRTQLTPYTITLANPGDVYEVQFEQDADISGTMVQSVSTGSGCKKIAVFSSTDWSAFGCTNASSGDNLYQQLFPTGAWGKSFLTAPAKTRTSDIVRVFVLDPTTVVTKTENGITTTLTGLVNNSFYEYTTGNPTYIQANKIASVVQYFTTESCQNNATIGDPEMVVINPVEQTINNITVFSAHQNWVPPGQSAITNCYLNIIIPTVAAPSFKINGNSPTGSFIPIPGTSYSYLQEDVTNITISNPVQNLKADSNFIAIAYGFGKVESYGYNAGTNVIDLTQGLLIQNPYNTTSSSATCTGTPFSFAVKYPYQPLSITWDFGNDPHLSPNTAIGPINNPVADSSFIDNNSGKTIYVYKLPGTHTYNATGAYTVTVTSNNPTSDGCSGDQQQSYTINVYEPPVANFGLVTSGCLSDSVHFTDSSNANGRTLTQWHWSFGDNTIDSVQNPVKKYTTAGNYTVQLIAINDIGCYADTTRPLAISATPVVKFGVSDTTCLSSILSFTDSTSIASGTILNWYWDYGDGKKDTLTAAANRLHAYTQTGTDSVTLKVVSNTGCTVSYGKMLTISPYPSVGFVLPEVCINDRNVQFADTSSIADGTQGQFSYAWSFASAGTAPSPTPVTAITKNPTVQFTAAGNYYITDTVTSNKGCRAYLSQPFTVNGSIPQAAFTIAGAPLCSNDSVHLTNLSSVDFGSITKLEIYWDYINKPSQKLTDDTPAINKVYANLYTNFQQPATQNFQVRVFAYSGISCVSVKDTFITITASPMVQFTTLPGICYTASPRQITQATETGNVPGAFSYYGNGPV</sequence>
<comment type="caution">
    <text evidence="1">The sequence shown here is derived from an EMBL/GenBank/DDBJ whole genome shotgun (WGS) entry which is preliminary data.</text>
</comment>